<proteinExistence type="predicted"/>
<keyword evidence="2" id="KW-1185">Reference proteome</keyword>
<evidence type="ECO:0000313" key="1">
    <source>
        <dbReference type="EMBL" id="KZE71599.1"/>
    </source>
</evidence>
<dbReference type="Proteomes" id="UP000076563">
    <property type="component" value="Unassembled WGS sequence"/>
</dbReference>
<evidence type="ECO:0000313" key="2">
    <source>
        <dbReference type="Proteomes" id="UP000076563"/>
    </source>
</evidence>
<accession>A0A165PLC7</accession>
<organism evidence="1 2">
    <name type="scientific">Paenibacillus elgii</name>
    <dbReference type="NCBI Taxonomy" id="189691"/>
    <lineage>
        <taxon>Bacteria</taxon>
        <taxon>Bacillati</taxon>
        <taxon>Bacillota</taxon>
        <taxon>Bacilli</taxon>
        <taxon>Bacillales</taxon>
        <taxon>Paenibacillaceae</taxon>
        <taxon>Paenibacillus</taxon>
    </lineage>
</organism>
<dbReference type="EMBL" id="LQRA01000110">
    <property type="protein sequence ID" value="KZE71599.1"/>
    <property type="molecule type" value="Genomic_DNA"/>
</dbReference>
<dbReference type="RefSeq" id="WP_063187979.1">
    <property type="nucleotide sequence ID" value="NZ_LQRA01000110.1"/>
</dbReference>
<dbReference type="AlphaFoldDB" id="A0A165PLC7"/>
<protein>
    <recommendedName>
        <fullName evidence="3">Glycosyltransferase family 1 protein</fullName>
    </recommendedName>
</protein>
<dbReference type="OrthoDB" id="2526502at2"/>
<evidence type="ECO:0008006" key="3">
    <source>
        <dbReference type="Google" id="ProtNLM"/>
    </source>
</evidence>
<dbReference type="SUPFAM" id="SSF53756">
    <property type="entry name" value="UDP-Glycosyltransferase/glycogen phosphorylase"/>
    <property type="match status" value="1"/>
</dbReference>
<gene>
    <name evidence="1" type="ORF">AV654_05165</name>
</gene>
<reference evidence="2" key="1">
    <citation type="submission" date="2016-01" db="EMBL/GenBank/DDBJ databases">
        <title>Draft genome of Chromobacterium sp. F49.</title>
        <authorList>
            <person name="Hong K.W."/>
        </authorList>
    </citation>
    <scope>NUCLEOTIDE SEQUENCE [LARGE SCALE GENOMIC DNA]</scope>
    <source>
        <strain evidence="2">M63</strain>
    </source>
</reference>
<comment type="caution">
    <text evidence="1">The sequence shown here is derived from an EMBL/GenBank/DDBJ whole genome shotgun (WGS) entry which is preliminary data.</text>
</comment>
<dbReference type="STRING" id="1007103.GCA_000213315_00116"/>
<name>A0A165PLC7_9BACL</name>
<sequence length="308" mass="35700">MIHILVDPTDKTAWYPNYLSGLRKGLHEAKVDFRFSPDLPENPDDVVLITRYTLFDLIRQAKPAPKHLIIMEHDVWNPFTNVVDPETLWIFQHPSCKAILYTNPSMLEWGERSTGPNSSVKVIAAGFPYDHEKINAIIDETKPTKDREKLVVFPGRLNEFYQPYLSVRMAMELKDKGYRTVITSPIEPQIHYPVSLWRDLGIEVGKLPQQEYYRLLSKAKAAISVTIGGSLTLALYEAYLLGAKPIIPMDVNGRPPFTEIYEPRYDILNPREALRMIDDDTEIHIDKKWFDYRRYVEILLDTIDSYCK</sequence>